<protein>
    <submittedName>
        <fullName evidence="3">Uncharacterized protein</fullName>
    </submittedName>
</protein>
<evidence type="ECO:0000256" key="1">
    <source>
        <dbReference type="SAM" id="MobiDB-lite"/>
    </source>
</evidence>
<dbReference type="EMBL" id="JABSTU010006827">
    <property type="protein sequence ID" value="KAH7932180.1"/>
    <property type="molecule type" value="Genomic_DNA"/>
</dbReference>
<sequence length="300" mass="33221">MHNKPKPIKAPAGQKSRPSTFGAEDFPSLANPPKQVSNWVGVPSQSPTTTTASPSNLEILKQLEAMKKRIETLERENRALKASQAATPPPPSEPVAMHTSDCSDDEQDTQSDVSGNTSVSKTVTPPGRRLLDRLLIRHECEIENAERITELWRTKLWVSPLPRNMTREAHQGRRQVRAEALEQRLGFRNGVYYVDVARPSPRGYYTAAVIHQGTQVDGLTFKATNSSKAEEVAIALAVSHANSRQIVTDTRRACKGYLAGEISPLANRLLRGDAGRKVAFFFQISPFLFFVALSSLYIIF</sequence>
<evidence type="ECO:0000256" key="2">
    <source>
        <dbReference type="SAM" id="Phobius"/>
    </source>
</evidence>
<feature type="compositionally biased region" description="Polar residues" evidence="1">
    <location>
        <begin position="110"/>
        <end position="123"/>
    </location>
</feature>
<accession>A0A9J6CU74</accession>
<feature type="transmembrane region" description="Helical" evidence="2">
    <location>
        <begin position="278"/>
        <end position="299"/>
    </location>
</feature>
<keyword evidence="2" id="KW-0812">Transmembrane</keyword>
<keyword evidence="2" id="KW-1133">Transmembrane helix</keyword>
<reference evidence="3" key="1">
    <citation type="journal article" date="2020" name="Cell">
        <title>Large-Scale Comparative Analyses of Tick Genomes Elucidate Their Genetic Diversity and Vector Capacities.</title>
        <authorList>
            <consortium name="Tick Genome and Microbiome Consortium (TIGMIC)"/>
            <person name="Jia N."/>
            <person name="Wang J."/>
            <person name="Shi W."/>
            <person name="Du L."/>
            <person name="Sun Y."/>
            <person name="Zhan W."/>
            <person name="Jiang J.F."/>
            <person name="Wang Q."/>
            <person name="Zhang B."/>
            <person name="Ji P."/>
            <person name="Bell-Sakyi L."/>
            <person name="Cui X.M."/>
            <person name="Yuan T.T."/>
            <person name="Jiang B.G."/>
            <person name="Yang W.F."/>
            <person name="Lam T.T."/>
            <person name="Chang Q.C."/>
            <person name="Ding S.J."/>
            <person name="Wang X.J."/>
            <person name="Zhu J.G."/>
            <person name="Ruan X.D."/>
            <person name="Zhao L."/>
            <person name="Wei J.T."/>
            <person name="Ye R.Z."/>
            <person name="Que T.C."/>
            <person name="Du C.H."/>
            <person name="Zhou Y.H."/>
            <person name="Cheng J.X."/>
            <person name="Dai P.F."/>
            <person name="Guo W.B."/>
            <person name="Han X.H."/>
            <person name="Huang E.J."/>
            <person name="Li L.F."/>
            <person name="Wei W."/>
            <person name="Gao Y.C."/>
            <person name="Liu J.Z."/>
            <person name="Shao H.Z."/>
            <person name="Wang X."/>
            <person name="Wang C.C."/>
            <person name="Yang T.C."/>
            <person name="Huo Q.B."/>
            <person name="Li W."/>
            <person name="Chen H.Y."/>
            <person name="Chen S.E."/>
            <person name="Zhou L.G."/>
            <person name="Ni X.B."/>
            <person name="Tian J.H."/>
            <person name="Sheng Y."/>
            <person name="Liu T."/>
            <person name="Pan Y.S."/>
            <person name="Xia L.Y."/>
            <person name="Li J."/>
            <person name="Zhao F."/>
            <person name="Cao W.C."/>
        </authorList>
    </citation>
    <scope>NUCLEOTIDE SEQUENCE</scope>
    <source>
        <strain evidence="3">Rmic-2018</strain>
    </source>
</reference>
<evidence type="ECO:0000313" key="4">
    <source>
        <dbReference type="Proteomes" id="UP000821866"/>
    </source>
</evidence>
<feature type="compositionally biased region" description="Low complexity" evidence="1">
    <location>
        <begin position="43"/>
        <end position="55"/>
    </location>
</feature>
<dbReference type="Proteomes" id="UP000821866">
    <property type="component" value="Unassembled WGS sequence"/>
</dbReference>
<evidence type="ECO:0000313" key="3">
    <source>
        <dbReference type="EMBL" id="KAH7932180.1"/>
    </source>
</evidence>
<dbReference type="VEuPathDB" id="VectorBase:LOC119171514"/>
<organism evidence="3 4">
    <name type="scientific">Rhipicephalus microplus</name>
    <name type="common">Cattle tick</name>
    <name type="synonym">Boophilus microplus</name>
    <dbReference type="NCBI Taxonomy" id="6941"/>
    <lineage>
        <taxon>Eukaryota</taxon>
        <taxon>Metazoa</taxon>
        <taxon>Ecdysozoa</taxon>
        <taxon>Arthropoda</taxon>
        <taxon>Chelicerata</taxon>
        <taxon>Arachnida</taxon>
        <taxon>Acari</taxon>
        <taxon>Parasitiformes</taxon>
        <taxon>Ixodida</taxon>
        <taxon>Ixodoidea</taxon>
        <taxon>Ixodidae</taxon>
        <taxon>Rhipicephalinae</taxon>
        <taxon>Rhipicephalus</taxon>
        <taxon>Boophilus</taxon>
    </lineage>
</organism>
<proteinExistence type="predicted"/>
<gene>
    <name evidence="3" type="ORF">HPB51_029493</name>
</gene>
<dbReference type="AlphaFoldDB" id="A0A9J6CU74"/>
<reference evidence="3" key="2">
    <citation type="submission" date="2021-09" db="EMBL/GenBank/DDBJ databases">
        <authorList>
            <person name="Jia N."/>
            <person name="Wang J."/>
            <person name="Shi W."/>
            <person name="Du L."/>
            <person name="Sun Y."/>
            <person name="Zhan W."/>
            <person name="Jiang J."/>
            <person name="Wang Q."/>
            <person name="Zhang B."/>
            <person name="Ji P."/>
            <person name="Sakyi L.B."/>
            <person name="Cui X."/>
            <person name="Yuan T."/>
            <person name="Jiang B."/>
            <person name="Yang W."/>
            <person name="Lam T.T.-Y."/>
            <person name="Chang Q."/>
            <person name="Ding S."/>
            <person name="Wang X."/>
            <person name="Zhu J."/>
            <person name="Ruan X."/>
            <person name="Zhao L."/>
            <person name="Wei J."/>
            <person name="Que T."/>
            <person name="Du C."/>
            <person name="Cheng J."/>
            <person name="Dai P."/>
            <person name="Han X."/>
            <person name="Huang E."/>
            <person name="Gao Y."/>
            <person name="Liu J."/>
            <person name="Shao H."/>
            <person name="Ye R."/>
            <person name="Li L."/>
            <person name="Wei W."/>
            <person name="Wang X."/>
            <person name="Wang C."/>
            <person name="Huo Q."/>
            <person name="Li W."/>
            <person name="Guo W."/>
            <person name="Chen H."/>
            <person name="Chen S."/>
            <person name="Zhou L."/>
            <person name="Zhou L."/>
            <person name="Ni X."/>
            <person name="Tian J."/>
            <person name="Zhou Y."/>
            <person name="Sheng Y."/>
            <person name="Liu T."/>
            <person name="Pan Y."/>
            <person name="Xia L."/>
            <person name="Li J."/>
            <person name="Zhao F."/>
            <person name="Cao W."/>
        </authorList>
    </citation>
    <scope>NUCLEOTIDE SEQUENCE</scope>
    <source>
        <strain evidence="3">Rmic-2018</strain>
        <tissue evidence="3">Larvae</tissue>
    </source>
</reference>
<comment type="caution">
    <text evidence="3">The sequence shown here is derived from an EMBL/GenBank/DDBJ whole genome shotgun (WGS) entry which is preliminary data.</text>
</comment>
<name>A0A9J6CU74_RHIMP</name>
<feature type="region of interest" description="Disordered" evidence="1">
    <location>
        <begin position="1"/>
        <end position="57"/>
    </location>
</feature>
<feature type="region of interest" description="Disordered" evidence="1">
    <location>
        <begin position="79"/>
        <end position="125"/>
    </location>
</feature>
<keyword evidence="2" id="KW-0472">Membrane</keyword>
<keyword evidence="4" id="KW-1185">Reference proteome</keyword>